<dbReference type="EC" id="1.8.98.1" evidence="3"/>
<dbReference type="OrthoDB" id="9777685at2"/>
<keyword evidence="1 3" id="KW-0560">Oxidoreductase</keyword>
<feature type="domain" description="Cysteine-rich" evidence="2">
    <location>
        <begin position="3"/>
        <end position="87"/>
    </location>
</feature>
<dbReference type="Pfam" id="PF02754">
    <property type="entry name" value="CCG"/>
    <property type="match status" value="2"/>
</dbReference>
<protein>
    <submittedName>
        <fullName evidence="3">HdlB: heterodisulfide reductase-like protein, subunit B</fullName>
        <ecNumber evidence="3">1.8.98.1</ecNumber>
    </submittedName>
</protein>
<keyword evidence="4" id="KW-1185">Reference proteome</keyword>
<evidence type="ECO:0000313" key="4">
    <source>
        <dbReference type="Proteomes" id="UP000007347"/>
    </source>
</evidence>
<dbReference type="Gene3D" id="1.20.1050.140">
    <property type="match status" value="1"/>
</dbReference>
<dbReference type="PATRIC" id="fig|651182.5.peg.2136"/>
<dbReference type="RefSeq" id="WP_014957294.1">
    <property type="nucleotide sequence ID" value="NC_018645.1"/>
</dbReference>
<reference evidence="3 4" key="1">
    <citation type="journal article" date="2013" name="Environ. Microbiol.">
        <title>Complete genome, catabolic sub-proteomes and key-metabolites of Desulfobacula toluolica Tol2, a marine, aromatic compound-degrading, sulfate-reducing bacterium.</title>
        <authorList>
            <person name="Wohlbrand L."/>
            <person name="Jacob J.H."/>
            <person name="Kube M."/>
            <person name="Mussmann M."/>
            <person name="Jarling R."/>
            <person name="Beck A."/>
            <person name="Amann R."/>
            <person name="Wilkes H."/>
            <person name="Reinhardt R."/>
            <person name="Rabus R."/>
        </authorList>
    </citation>
    <scope>NUCLEOTIDE SEQUENCE [LARGE SCALE GENOMIC DNA]</scope>
    <source>
        <strain evidence="4">DSM 7467 / Tol2</strain>
    </source>
</reference>
<dbReference type="Gene3D" id="3.40.50.11810">
    <property type="match status" value="1"/>
</dbReference>
<evidence type="ECO:0000313" key="3">
    <source>
        <dbReference type="EMBL" id="CCK79953.1"/>
    </source>
</evidence>
<dbReference type="InterPro" id="IPR004017">
    <property type="entry name" value="Cys_rich_dom"/>
</dbReference>
<organism evidence="3 4">
    <name type="scientific">Desulfobacula toluolica (strain DSM 7467 / Tol2)</name>
    <dbReference type="NCBI Taxonomy" id="651182"/>
    <lineage>
        <taxon>Bacteria</taxon>
        <taxon>Pseudomonadati</taxon>
        <taxon>Thermodesulfobacteriota</taxon>
        <taxon>Desulfobacteria</taxon>
        <taxon>Desulfobacterales</taxon>
        <taxon>Desulfobacteraceae</taxon>
        <taxon>Desulfobacula</taxon>
    </lineage>
</organism>
<accession>K0NJ96</accession>
<name>K0NJ96_DESTT</name>
<dbReference type="Proteomes" id="UP000007347">
    <property type="component" value="Chromosome"/>
</dbReference>
<dbReference type="AlphaFoldDB" id="K0NJ96"/>
<dbReference type="GO" id="GO:0051912">
    <property type="term" value="F:CoB--CoM heterodisulfide reductase activity"/>
    <property type="evidence" value="ECO:0007669"/>
    <property type="project" value="UniProtKB-EC"/>
</dbReference>
<dbReference type="EMBL" id="FO203503">
    <property type="protein sequence ID" value="CCK79953.1"/>
    <property type="molecule type" value="Genomic_DNA"/>
</dbReference>
<evidence type="ECO:0000256" key="1">
    <source>
        <dbReference type="ARBA" id="ARBA00023002"/>
    </source>
</evidence>
<gene>
    <name evidence="3" type="primary">hdlB</name>
    <name evidence="3" type="ordered locus">TOL2_C17920</name>
</gene>
<feature type="domain" description="Cysteine-rich" evidence="2">
    <location>
        <begin position="151"/>
        <end position="234"/>
    </location>
</feature>
<proteinExistence type="predicted"/>
<dbReference type="STRING" id="651182.TOL2_C17920"/>
<evidence type="ECO:0000259" key="2">
    <source>
        <dbReference type="Pfam" id="PF02754"/>
    </source>
</evidence>
<dbReference type="PANTHER" id="PTHR42947:SF1">
    <property type="entry name" value="COB--COM HETERODISULFIDE REDUCTASE SUBUNIT B 1"/>
    <property type="match status" value="1"/>
</dbReference>
<dbReference type="PANTHER" id="PTHR42947">
    <property type="entry name" value="COB--COM HETERODISULFIDE REDUCTASE SUBUNIT B 1"/>
    <property type="match status" value="1"/>
</dbReference>
<sequence>MKYLYYPGCSLEGTSVEYHISTKALMQAMDAQLEEIEDWTCCGATAAESVSQLLSYVLPARNLALAEKMNRSKQILVPCSACYLNLKKTEEQIKKDKNLLGQINMVLAEEDLVLNGDVNVRHLLDVLANDVDIKKIKLAAQQKMSGLSIAPYYGCQCLRPFNVFDDPEDPHSMDALIRATGAQIFEWDMGGQCCGASNTSTKPEAGLALVGKILQAAKGADAILTVCPMCQMNLEGYQKKISQQQGKNLEIPVFFLPQFLGLAMGKRKEDTRLDLNLSHTGAFAKKSCMI</sequence>
<dbReference type="KEGG" id="dto:TOL2_C17920"/>
<dbReference type="InterPro" id="IPR051278">
    <property type="entry name" value="HdrB/HdrD_reductase"/>
</dbReference>
<dbReference type="HOGENOM" id="CLU_052147_1_0_7"/>